<evidence type="ECO:0000313" key="3">
    <source>
        <dbReference type="EMBL" id="MBB4941193.1"/>
    </source>
</evidence>
<keyword evidence="2" id="KW-1133">Transmembrane helix</keyword>
<feature type="transmembrane region" description="Helical" evidence="2">
    <location>
        <begin position="161"/>
        <end position="180"/>
    </location>
</feature>
<dbReference type="AlphaFoldDB" id="A0A7W7RZP6"/>
<feature type="transmembrane region" description="Helical" evidence="2">
    <location>
        <begin position="128"/>
        <end position="149"/>
    </location>
</feature>
<organism evidence="3 4">
    <name type="scientific">Streptosporangium album</name>
    <dbReference type="NCBI Taxonomy" id="47479"/>
    <lineage>
        <taxon>Bacteria</taxon>
        <taxon>Bacillati</taxon>
        <taxon>Actinomycetota</taxon>
        <taxon>Actinomycetes</taxon>
        <taxon>Streptosporangiales</taxon>
        <taxon>Streptosporangiaceae</taxon>
        <taxon>Streptosporangium</taxon>
    </lineage>
</organism>
<feature type="region of interest" description="Disordered" evidence="1">
    <location>
        <begin position="281"/>
        <end position="305"/>
    </location>
</feature>
<protein>
    <submittedName>
        <fullName evidence="3">Uncharacterized protein</fullName>
    </submittedName>
</protein>
<feature type="transmembrane region" description="Helical" evidence="2">
    <location>
        <begin position="187"/>
        <end position="208"/>
    </location>
</feature>
<name>A0A7W7RZP6_9ACTN</name>
<evidence type="ECO:0000256" key="1">
    <source>
        <dbReference type="SAM" id="MobiDB-lite"/>
    </source>
</evidence>
<dbReference type="Proteomes" id="UP000534286">
    <property type="component" value="Unassembled WGS sequence"/>
</dbReference>
<comment type="caution">
    <text evidence="3">The sequence shown here is derived from an EMBL/GenBank/DDBJ whole genome shotgun (WGS) entry which is preliminary data.</text>
</comment>
<evidence type="ECO:0000313" key="4">
    <source>
        <dbReference type="Proteomes" id="UP000534286"/>
    </source>
</evidence>
<feature type="transmembrane region" description="Helical" evidence="2">
    <location>
        <begin position="6"/>
        <end position="23"/>
    </location>
</feature>
<feature type="transmembrane region" description="Helical" evidence="2">
    <location>
        <begin position="53"/>
        <end position="72"/>
    </location>
</feature>
<gene>
    <name evidence="3" type="ORF">FHR32_005570</name>
</gene>
<sequence length="305" mass="33628">MLLLLAFVAARWLFYLLALYYFFRSARLLVWRLFGGDAPPDVHDPMVTRIKRLRTWTAPTVSLVLLASFATPEDVILEKISEPFLTLIVAPWLLVATATVVIGILIRCAPPEERPVMRTALRSPLRKLGYYAGTLLLAYALLLSLMLGLPDDEVNLNNASWPVKAAVAAVVWFALIFLFASGRVVRTGFGLGTVHPALPALLTGVLVWECFALNGMPGGPPMIACLLFLGGPIMVSAIVWWELHRLRVCHGLTLRGGWPARSVTNQFECGQVRGGDADLVRQSARQSEPDAPMYHSAEQRDVRDG</sequence>
<dbReference type="RefSeq" id="WP_184757326.1">
    <property type="nucleotide sequence ID" value="NZ_BAABEK010000205.1"/>
</dbReference>
<keyword evidence="4" id="KW-1185">Reference proteome</keyword>
<reference evidence="3 4" key="1">
    <citation type="submission" date="2020-08" db="EMBL/GenBank/DDBJ databases">
        <title>Sequencing the genomes of 1000 actinobacteria strains.</title>
        <authorList>
            <person name="Klenk H.-P."/>
        </authorList>
    </citation>
    <scope>NUCLEOTIDE SEQUENCE [LARGE SCALE GENOMIC DNA]</scope>
    <source>
        <strain evidence="3 4">DSM 43023</strain>
    </source>
</reference>
<accession>A0A7W7RZP6</accession>
<keyword evidence="2" id="KW-0472">Membrane</keyword>
<feature type="transmembrane region" description="Helical" evidence="2">
    <location>
        <begin position="84"/>
        <end position="107"/>
    </location>
</feature>
<feature type="transmembrane region" description="Helical" evidence="2">
    <location>
        <begin position="220"/>
        <end position="241"/>
    </location>
</feature>
<evidence type="ECO:0000256" key="2">
    <source>
        <dbReference type="SAM" id="Phobius"/>
    </source>
</evidence>
<keyword evidence="2" id="KW-0812">Transmembrane</keyword>
<dbReference type="EMBL" id="JACHJU010000002">
    <property type="protein sequence ID" value="MBB4941193.1"/>
    <property type="molecule type" value="Genomic_DNA"/>
</dbReference>
<proteinExistence type="predicted"/>